<protein>
    <recommendedName>
        <fullName evidence="4">Secreted protein</fullName>
    </recommendedName>
</protein>
<dbReference type="EMBL" id="JBBBOO010000001">
    <property type="protein sequence ID" value="MEI7062438.1"/>
    <property type="molecule type" value="Genomic_DNA"/>
</dbReference>
<dbReference type="Proteomes" id="UP001359469">
    <property type="component" value="Unassembled WGS sequence"/>
</dbReference>
<feature type="chain" id="PRO_5045176816" description="Secreted protein" evidence="1">
    <location>
        <begin position="21"/>
        <end position="134"/>
    </location>
</feature>
<keyword evidence="3" id="KW-1185">Reference proteome</keyword>
<comment type="caution">
    <text evidence="2">The sequence shown here is derived from an EMBL/GenBank/DDBJ whole genome shotgun (WGS) entry which is preliminary data.</text>
</comment>
<dbReference type="RefSeq" id="WP_221853728.1">
    <property type="nucleotide sequence ID" value="NZ_CP161827.1"/>
</dbReference>
<reference evidence="2 3" key="1">
    <citation type="submission" date="2024-03" db="EMBL/GenBank/DDBJ databases">
        <title>Analysis of soft rot Pectobacteriaceae population diversity in US potato growing regions between 2016 and 2022.</title>
        <authorList>
            <person name="Ma X."/>
            <person name="Zhang X."/>
            <person name="Stodghill P."/>
            <person name="Rioux R."/>
            <person name="Babler B."/>
            <person name="Shrestha S."/>
            <person name="Babler B."/>
            <person name="Rivedal H."/>
            <person name="Frost K."/>
            <person name="Hao J."/>
            <person name="Secor G."/>
            <person name="Swingle B."/>
        </authorList>
    </citation>
    <scope>NUCLEOTIDE SEQUENCE [LARGE SCALE GENOMIC DNA]</scope>
    <source>
        <strain evidence="2 3">SR64</strain>
    </source>
</reference>
<organism evidence="2 3">
    <name type="scientific">Dickeya chrysanthemi</name>
    <name type="common">Pectobacterium chrysanthemi</name>
    <name type="synonym">Erwinia chrysanthemi</name>
    <dbReference type="NCBI Taxonomy" id="556"/>
    <lineage>
        <taxon>Bacteria</taxon>
        <taxon>Pseudomonadati</taxon>
        <taxon>Pseudomonadota</taxon>
        <taxon>Gammaproteobacteria</taxon>
        <taxon>Enterobacterales</taxon>
        <taxon>Pectobacteriaceae</taxon>
        <taxon>Dickeya</taxon>
    </lineage>
</organism>
<evidence type="ECO:0000313" key="2">
    <source>
        <dbReference type="EMBL" id="MEI7062438.1"/>
    </source>
</evidence>
<accession>A0ABU8JGD9</accession>
<gene>
    <name evidence="2" type="ORF">WCU84_01900</name>
</gene>
<sequence>MKKIITSIIAIMIISFNAFSKEENPPLPFFEGETYNIYLSYGKCSRHDIECSDITYHSINKKNKSELNIKGKTLNVGSSKDFRGYIFKNGSYIYTLTPSPEADNYDDSIWFLDVYKATDNGDKSIFREKGRVSD</sequence>
<proteinExistence type="predicted"/>
<name>A0ABU8JGD9_DICCH</name>
<feature type="signal peptide" evidence="1">
    <location>
        <begin position="1"/>
        <end position="20"/>
    </location>
</feature>
<evidence type="ECO:0000256" key="1">
    <source>
        <dbReference type="SAM" id="SignalP"/>
    </source>
</evidence>
<evidence type="ECO:0008006" key="4">
    <source>
        <dbReference type="Google" id="ProtNLM"/>
    </source>
</evidence>
<evidence type="ECO:0000313" key="3">
    <source>
        <dbReference type="Proteomes" id="UP001359469"/>
    </source>
</evidence>
<keyword evidence="1" id="KW-0732">Signal</keyword>